<comment type="caution">
    <text evidence="1">The sequence shown here is derived from an EMBL/GenBank/DDBJ whole genome shotgun (WGS) entry which is preliminary data.</text>
</comment>
<sequence length="77" mass="9199">MESHKQRYCTKTWPCDTNPDSVSDIQIKHVEDLINNRPMKCLGYQTLNEVYEFEMNKLHQKSLRQNNKIYQQVALVN</sequence>
<name>A0A1G2GU91_9BACT</name>
<dbReference type="EMBL" id="MHNY01000051">
    <property type="protein sequence ID" value="OGZ53764.1"/>
    <property type="molecule type" value="Genomic_DNA"/>
</dbReference>
<proteinExistence type="predicted"/>
<evidence type="ECO:0000313" key="1">
    <source>
        <dbReference type="EMBL" id="OGZ53764.1"/>
    </source>
</evidence>
<dbReference type="AlphaFoldDB" id="A0A1G2GU91"/>
<gene>
    <name evidence="1" type="ORF">A3H64_03250</name>
</gene>
<dbReference type="Proteomes" id="UP000178186">
    <property type="component" value="Unassembled WGS sequence"/>
</dbReference>
<reference evidence="1 2" key="1">
    <citation type="journal article" date="2016" name="Nat. Commun.">
        <title>Thousands of microbial genomes shed light on interconnected biogeochemical processes in an aquifer system.</title>
        <authorList>
            <person name="Anantharaman K."/>
            <person name="Brown C.T."/>
            <person name="Hug L.A."/>
            <person name="Sharon I."/>
            <person name="Castelle C.J."/>
            <person name="Probst A.J."/>
            <person name="Thomas B.C."/>
            <person name="Singh A."/>
            <person name="Wilkins M.J."/>
            <person name="Karaoz U."/>
            <person name="Brodie E.L."/>
            <person name="Williams K.H."/>
            <person name="Hubbard S.S."/>
            <person name="Banfield J.F."/>
        </authorList>
    </citation>
    <scope>NUCLEOTIDE SEQUENCE [LARGE SCALE GENOMIC DNA]</scope>
</reference>
<protein>
    <submittedName>
        <fullName evidence="1">Uncharacterized protein</fullName>
    </submittedName>
</protein>
<organism evidence="1 2">
    <name type="scientific">Candidatus Ryanbacteria bacterium RIFCSPLOWO2_02_FULL_45_11c</name>
    <dbReference type="NCBI Taxonomy" id="1802128"/>
    <lineage>
        <taxon>Bacteria</taxon>
        <taxon>Candidatus Ryaniibacteriota</taxon>
    </lineage>
</organism>
<evidence type="ECO:0000313" key="2">
    <source>
        <dbReference type="Proteomes" id="UP000178186"/>
    </source>
</evidence>
<accession>A0A1G2GU91</accession>
<dbReference type="STRING" id="1802128.A3H64_03250"/>